<evidence type="ECO:0000313" key="6">
    <source>
        <dbReference type="EMBL" id="KAJ2922844.1"/>
    </source>
</evidence>
<evidence type="ECO:0000256" key="1">
    <source>
        <dbReference type="ARBA" id="ARBA00004141"/>
    </source>
</evidence>
<dbReference type="OrthoDB" id="100006at2759"/>
<keyword evidence="2 5" id="KW-0812">Transmembrane</keyword>
<dbReference type="AlphaFoldDB" id="A0A9W8IY41"/>
<evidence type="ECO:0000256" key="3">
    <source>
        <dbReference type="ARBA" id="ARBA00022989"/>
    </source>
</evidence>
<accession>A0A9W8IY41</accession>
<dbReference type="Gene3D" id="1.20.1070.10">
    <property type="entry name" value="Rhodopsin 7-helix transmembrane proteins"/>
    <property type="match status" value="1"/>
</dbReference>
<feature type="transmembrane region" description="Helical" evidence="5">
    <location>
        <begin position="62"/>
        <end position="88"/>
    </location>
</feature>
<dbReference type="SUPFAM" id="SSF81321">
    <property type="entry name" value="Family A G protein-coupled receptor-like"/>
    <property type="match status" value="1"/>
</dbReference>
<dbReference type="GO" id="GO:0007189">
    <property type="term" value="P:adenylate cyclase-activating G protein-coupled receptor signaling pathway"/>
    <property type="evidence" value="ECO:0007669"/>
    <property type="project" value="TreeGrafter"/>
</dbReference>
<evidence type="ECO:0008006" key="8">
    <source>
        <dbReference type="Google" id="ProtNLM"/>
    </source>
</evidence>
<comment type="caution">
    <text evidence="6">The sequence shown here is derived from an EMBL/GenBank/DDBJ whole genome shotgun (WGS) entry which is preliminary data.</text>
</comment>
<dbReference type="GO" id="GO:0004930">
    <property type="term" value="F:G protein-coupled receptor activity"/>
    <property type="evidence" value="ECO:0007669"/>
    <property type="project" value="TreeGrafter"/>
</dbReference>
<organism evidence="6 7">
    <name type="scientific">Candolleomyces eurysporus</name>
    <dbReference type="NCBI Taxonomy" id="2828524"/>
    <lineage>
        <taxon>Eukaryota</taxon>
        <taxon>Fungi</taxon>
        <taxon>Dikarya</taxon>
        <taxon>Basidiomycota</taxon>
        <taxon>Agaricomycotina</taxon>
        <taxon>Agaricomycetes</taxon>
        <taxon>Agaricomycetidae</taxon>
        <taxon>Agaricales</taxon>
        <taxon>Agaricineae</taxon>
        <taxon>Psathyrellaceae</taxon>
        <taxon>Candolleomyces</taxon>
    </lineage>
</organism>
<evidence type="ECO:0000256" key="4">
    <source>
        <dbReference type="ARBA" id="ARBA00023136"/>
    </source>
</evidence>
<dbReference type="PANTHER" id="PTHR23112">
    <property type="entry name" value="G PROTEIN-COUPLED RECEPTOR 157-RELATED"/>
    <property type="match status" value="1"/>
</dbReference>
<feature type="transmembrane region" description="Helical" evidence="5">
    <location>
        <begin position="185"/>
        <end position="210"/>
    </location>
</feature>
<gene>
    <name evidence="6" type="ORF">H1R20_g14220</name>
</gene>
<sequence length="266" mass="29119">MDSFMPFSPSIIAGAATVNVFATLCTLSLLSVALRIIWLAIRSRMAGEEEKPHVYMFFQTQLGNYAVCLLLSMTFNTFAGILALPWLIARGITVGPACTAQAVLIQVGTLSSGYFTVIIAIHTFMSLVLKRGQSLLLSRCAMAFGWALAAVMAALPFFVAKPNGDIYGPDGIMCGIRSAYAQLRFFLHLLPILVASVLSAILYSVIFLVLRGTIVIQGGIRLTLDPTERWSGRDENYNRFLARVARSMIWYPVGVCDTNTIKMIFG</sequence>
<feature type="transmembrane region" description="Helical" evidence="5">
    <location>
        <begin position="20"/>
        <end position="41"/>
    </location>
</feature>
<dbReference type="Proteomes" id="UP001140091">
    <property type="component" value="Unassembled WGS sequence"/>
</dbReference>
<name>A0A9W8IY41_9AGAR</name>
<comment type="subcellular location">
    <subcellularLocation>
        <location evidence="1">Membrane</location>
        <topology evidence="1">Multi-pass membrane protein</topology>
    </subcellularLocation>
</comment>
<feature type="transmembrane region" description="Helical" evidence="5">
    <location>
        <begin position="136"/>
        <end position="159"/>
    </location>
</feature>
<dbReference type="EMBL" id="JANBPK010001474">
    <property type="protein sequence ID" value="KAJ2922844.1"/>
    <property type="molecule type" value="Genomic_DNA"/>
</dbReference>
<feature type="non-terminal residue" evidence="6">
    <location>
        <position position="266"/>
    </location>
</feature>
<proteinExistence type="predicted"/>
<keyword evidence="4 5" id="KW-0472">Membrane</keyword>
<evidence type="ECO:0000256" key="2">
    <source>
        <dbReference type="ARBA" id="ARBA00022692"/>
    </source>
</evidence>
<protein>
    <recommendedName>
        <fullName evidence="8">Glucose receptor Git3 N-terminal domain-containing protein</fullName>
    </recommendedName>
</protein>
<dbReference type="PANTHER" id="PTHR23112:SF0">
    <property type="entry name" value="TRANSMEMBRANE PROTEIN 116"/>
    <property type="match status" value="1"/>
</dbReference>
<feature type="transmembrane region" description="Helical" evidence="5">
    <location>
        <begin position="100"/>
        <end position="124"/>
    </location>
</feature>
<evidence type="ECO:0000256" key="5">
    <source>
        <dbReference type="SAM" id="Phobius"/>
    </source>
</evidence>
<reference evidence="6" key="1">
    <citation type="submission" date="2022-06" db="EMBL/GenBank/DDBJ databases">
        <title>Genome Sequence of Candolleomyces eurysporus.</title>
        <authorList>
            <person name="Buettner E."/>
        </authorList>
    </citation>
    <scope>NUCLEOTIDE SEQUENCE</scope>
    <source>
        <strain evidence="6">VTCC 930004</strain>
    </source>
</reference>
<keyword evidence="3 5" id="KW-1133">Transmembrane helix</keyword>
<evidence type="ECO:0000313" key="7">
    <source>
        <dbReference type="Proteomes" id="UP001140091"/>
    </source>
</evidence>
<keyword evidence="7" id="KW-1185">Reference proteome</keyword>
<dbReference type="GO" id="GO:0005886">
    <property type="term" value="C:plasma membrane"/>
    <property type="evidence" value="ECO:0007669"/>
    <property type="project" value="TreeGrafter"/>
</dbReference>